<evidence type="ECO:0000256" key="1">
    <source>
        <dbReference type="SAM" id="MobiDB-lite"/>
    </source>
</evidence>
<protein>
    <submittedName>
        <fullName evidence="2">Uncharacterized protein</fullName>
    </submittedName>
</protein>
<gene>
    <name evidence="2" type="ORF">CAK95_02475</name>
</gene>
<accession>A0A1W6ZL77</accession>
<dbReference type="KEGG" id="psin:CAK95_02475"/>
<feature type="region of interest" description="Disordered" evidence="1">
    <location>
        <begin position="191"/>
        <end position="247"/>
    </location>
</feature>
<feature type="compositionally biased region" description="Basic and acidic residues" evidence="1">
    <location>
        <begin position="231"/>
        <end position="247"/>
    </location>
</feature>
<sequence length="247" mass="26249">MDLVTLVTACALTVDPKLMHALVWHQSGGEPWAVSILGEPNARVYPNMNDAIREVRSIASRSAVRVGLAGVSGPPSRVSASVLLPCRNVAMAAEQIARYAGRCRTHPRLKADPMLCAVAVYRGSWGQPDVKFANDVVATAAKGNAPNFDMPPGTSTAIFDIADDLSSESTAPILDITTTFAEQTRGWSSALFPTKSNASSEQSDRAAAPTPPAAESPLSAPPASFPFKGNPPDRELFVRRINAERPQ</sequence>
<dbReference type="OrthoDB" id="8467276at2"/>
<name>A0A1W6ZL77_9HYPH</name>
<dbReference type="EMBL" id="CP021112">
    <property type="protein sequence ID" value="ARP98072.1"/>
    <property type="molecule type" value="Genomic_DNA"/>
</dbReference>
<dbReference type="RefSeq" id="WP_086086385.1">
    <property type="nucleotide sequence ID" value="NZ_CP021112.1"/>
</dbReference>
<proteinExistence type="predicted"/>
<organism evidence="2 3">
    <name type="scientific">Pseudorhodoplanes sinuspersici</name>
    <dbReference type="NCBI Taxonomy" id="1235591"/>
    <lineage>
        <taxon>Bacteria</taxon>
        <taxon>Pseudomonadati</taxon>
        <taxon>Pseudomonadota</taxon>
        <taxon>Alphaproteobacteria</taxon>
        <taxon>Hyphomicrobiales</taxon>
        <taxon>Pseudorhodoplanes</taxon>
    </lineage>
</organism>
<dbReference type="STRING" id="1235591.CAK95_02475"/>
<evidence type="ECO:0000313" key="3">
    <source>
        <dbReference type="Proteomes" id="UP000194137"/>
    </source>
</evidence>
<dbReference type="AlphaFoldDB" id="A0A1W6ZL77"/>
<dbReference type="Proteomes" id="UP000194137">
    <property type="component" value="Chromosome"/>
</dbReference>
<keyword evidence="3" id="KW-1185">Reference proteome</keyword>
<evidence type="ECO:0000313" key="2">
    <source>
        <dbReference type="EMBL" id="ARP98072.1"/>
    </source>
</evidence>
<reference evidence="2 3" key="1">
    <citation type="submission" date="2017-05" db="EMBL/GenBank/DDBJ databases">
        <title>Full genome sequence of Pseudorhodoplanes sinuspersici.</title>
        <authorList>
            <person name="Dastgheib S.M.M."/>
            <person name="Shavandi M."/>
            <person name="Tirandaz H."/>
        </authorList>
    </citation>
    <scope>NUCLEOTIDE SEQUENCE [LARGE SCALE GENOMIC DNA]</scope>
    <source>
        <strain evidence="2 3">RIPI110</strain>
    </source>
</reference>
<feature type="compositionally biased region" description="Pro residues" evidence="1">
    <location>
        <begin position="209"/>
        <end position="224"/>
    </location>
</feature>